<dbReference type="Proteomes" id="UP000662904">
    <property type="component" value="Chromosome"/>
</dbReference>
<evidence type="ECO:0000256" key="2">
    <source>
        <dbReference type="ARBA" id="ARBA00005879"/>
    </source>
</evidence>
<keyword evidence="4 9" id="KW-0489">Methyltransferase</keyword>
<evidence type="ECO:0000256" key="1">
    <source>
        <dbReference type="ARBA" id="ARBA00004953"/>
    </source>
</evidence>
<evidence type="ECO:0000256" key="4">
    <source>
        <dbReference type="ARBA" id="ARBA00022603"/>
    </source>
</evidence>
<keyword evidence="3" id="KW-0169">Cobalamin biosynthesis</keyword>
<dbReference type="GO" id="GO:0009236">
    <property type="term" value="P:cobalamin biosynthetic process"/>
    <property type="evidence" value="ECO:0007669"/>
    <property type="project" value="UniProtKB-UniRule"/>
</dbReference>
<proteinExistence type="inferred from homology"/>
<dbReference type="EMBL" id="CP059066">
    <property type="protein sequence ID" value="QSQ09377.1"/>
    <property type="molecule type" value="Genomic_DNA"/>
</dbReference>
<evidence type="ECO:0000256" key="5">
    <source>
        <dbReference type="ARBA" id="ARBA00022679"/>
    </source>
</evidence>
<dbReference type="GO" id="GO:0043781">
    <property type="term" value="F:cobalt-factor II C20-methyltransferase activity"/>
    <property type="evidence" value="ECO:0007669"/>
    <property type="project" value="UniProtKB-EC"/>
</dbReference>
<evidence type="ECO:0000313" key="10">
    <source>
        <dbReference type="Proteomes" id="UP000662904"/>
    </source>
</evidence>
<dbReference type="InterPro" id="IPR000878">
    <property type="entry name" value="4pyrrol_Mease"/>
</dbReference>
<reference evidence="9" key="1">
    <citation type="submission" date="2020-07" db="EMBL/GenBank/DDBJ databases">
        <title>Koleobacter methoxysyntrophicus gen. nov., sp. nov., a novel anaerobic bacterium isolated from deep subsurface oil field and proposal of Koleobacterales ord. nov. in the phylum Firmicutes.</title>
        <authorList>
            <person name="Sakamoto S."/>
            <person name="Tamaki H."/>
        </authorList>
    </citation>
    <scope>NUCLEOTIDE SEQUENCE</scope>
    <source>
        <strain evidence="9">NRmbB1</strain>
    </source>
</reference>
<name>A0A8A0RPP5_9FIRM</name>
<comment type="pathway">
    <text evidence="1">Cofactor biosynthesis; adenosylcobalamin biosynthesis.</text>
</comment>
<dbReference type="Gene3D" id="3.30.950.10">
    <property type="entry name" value="Methyltransferase, Cobalt-precorrin-4 Transmethylase, Domain 2"/>
    <property type="match status" value="1"/>
</dbReference>
<dbReference type="RefSeq" id="WP_206706736.1">
    <property type="nucleotide sequence ID" value="NZ_CP059066.1"/>
</dbReference>
<dbReference type="InterPro" id="IPR012382">
    <property type="entry name" value="CobI/CbiL"/>
</dbReference>
<dbReference type="Gene3D" id="3.40.1010.10">
    <property type="entry name" value="Cobalt-precorrin-4 Transmethylase, Domain 1"/>
    <property type="match status" value="1"/>
</dbReference>
<dbReference type="SUPFAM" id="SSF53790">
    <property type="entry name" value="Tetrapyrrole methylase"/>
    <property type="match status" value="1"/>
</dbReference>
<dbReference type="InterPro" id="IPR014776">
    <property type="entry name" value="4pyrrole_Mease_sub2"/>
</dbReference>
<dbReference type="NCBIfam" id="TIGR01467">
    <property type="entry name" value="cobI_cbiL"/>
    <property type="match status" value="1"/>
</dbReference>
<dbReference type="InterPro" id="IPR014777">
    <property type="entry name" value="4pyrrole_Mease_sub1"/>
</dbReference>
<dbReference type="AlphaFoldDB" id="A0A8A0RPP5"/>
<gene>
    <name evidence="9" type="primary">cbiL</name>
    <name evidence="9" type="ORF">H0A61_01740</name>
</gene>
<dbReference type="GO" id="GO:0030788">
    <property type="term" value="F:precorrin-2 C20-methyltransferase activity"/>
    <property type="evidence" value="ECO:0007669"/>
    <property type="project" value="InterPro"/>
</dbReference>
<sequence length="232" mass="25903">MTKFYGIGVGPGDPELLTLKAAETLRKLDVVIAPEKSKGRGSAALKIAKRYLKPDAKVLRMVFPMVEDRVLLKKSWKKCVETIELEIQKGNYVGFITLGDPMIYSTYTYVFRMLQEKGISIETIPGVPSFCACAAKAGKPLAQGRENLVVIPGVKNKEELENLLDNFKNVVVMKAGSHLDKTIELLEAKGFSHLTLVSQCGFDEEKVYHDLRDLQNKKIHYLSMIIAKKGDE</sequence>
<evidence type="ECO:0000259" key="8">
    <source>
        <dbReference type="Pfam" id="PF00590"/>
    </source>
</evidence>
<protein>
    <submittedName>
        <fullName evidence="9">Cobalt-precorrin-2 C(20)-methyltransferase</fullName>
        <ecNumber evidence="9">2.1.1.151</ecNumber>
    </submittedName>
</protein>
<comment type="similarity">
    <text evidence="2 7">Belongs to the precorrin methyltransferase family.</text>
</comment>
<dbReference type="EC" id="2.1.1.151" evidence="9"/>
<keyword evidence="6" id="KW-0949">S-adenosyl-L-methionine</keyword>
<evidence type="ECO:0000256" key="3">
    <source>
        <dbReference type="ARBA" id="ARBA00022573"/>
    </source>
</evidence>
<evidence type="ECO:0000256" key="7">
    <source>
        <dbReference type="PIRNR" id="PIRNR036427"/>
    </source>
</evidence>
<evidence type="ECO:0000256" key="6">
    <source>
        <dbReference type="ARBA" id="ARBA00022691"/>
    </source>
</evidence>
<dbReference type="UniPathway" id="UPA00148"/>
<keyword evidence="5 9" id="KW-0808">Transferase</keyword>
<accession>A0A8A0RPP5</accession>
<dbReference type="KEGG" id="kme:H0A61_01740"/>
<dbReference type="PANTHER" id="PTHR43467:SF2">
    <property type="entry name" value="COBALT-PRECORRIN-2 C(20)-METHYLTRANSFERASE"/>
    <property type="match status" value="1"/>
</dbReference>
<dbReference type="PIRSF" id="PIRSF036427">
    <property type="entry name" value="Precrrn-2_mtase"/>
    <property type="match status" value="1"/>
</dbReference>
<dbReference type="PANTHER" id="PTHR43467">
    <property type="entry name" value="COBALT-PRECORRIN-2 C(20)-METHYLTRANSFERASE"/>
    <property type="match status" value="1"/>
</dbReference>
<keyword evidence="10" id="KW-1185">Reference proteome</keyword>
<organism evidence="9 10">
    <name type="scientific">Koleobacter methoxysyntrophicus</name>
    <dbReference type="NCBI Taxonomy" id="2751313"/>
    <lineage>
        <taxon>Bacteria</taxon>
        <taxon>Bacillati</taxon>
        <taxon>Bacillota</taxon>
        <taxon>Clostridia</taxon>
        <taxon>Koleobacterales</taxon>
        <taxon>Koleobacteraceae</taxon>
        <taxon>Koleobacter</taxon>
    </lineage>
</organism>
<dbReference type="InterPro" id="IPR006364">
    <property type="entry name" value="CobI/CbiL/CobIJ_dom"/>
</dbReference>
<evidence type="ECO:0000313" key="9">
    <source>
        <dbReference type="EMBL" id="QSQ09377.1"/>
    </source>
</evidence>
<dbReference type="InterPro" id="IPR035996">
    <property type="entry name" value="4pyrrol_Methylase_sf"/>
</dbReference>
<feature type="domain" description="Tetrapyrrole methylase" evidence="8">
    <location>
        <begin position="3"/>
        <end position="209"/>
    </location>
</feature>
<dbReference type="GO" id="GO:0032259">
    <property type="term" value="P:methylation"/>
    <property type="evidence" value="ECO:0007669"/>
    <property type="project" value="UniProtKB-KW"/>
</dbReference>
<dbReference type="CDD" id="cd11645">
    <property type="entry name" value="Precorrin_2_C20_MT"/>
    <property type="match status" value="1"/>
</dbReference>
<dbReference type="Pfam" id="PF00590">
    <property type="entry name" value="TP_methylase"/>
    <property type="match status" value="1"/>
</dbReference>